<name>A0A1M5RCN7_9BACT</name>
<proteinExistence type="inferred from homology"/>
<organism evidence="4 5">
    <name type="scientific">Chryseolinea serpens</name>
    <dbReference type="NCBI Taxonomy" id="947013"/>
    <lineage>
        <taxon>Bacteria</taxon>
        <taxon>Pseudomonadati</taxon>
        <taxon>Bacteroidota</taxon>
        <taxon>Cytophagia</taxon>
        <taxon>Cytophagales</taxon>
        <taxon>Fulvivirgaceae</taxon>
        <taxon>Chryseolinea</taxon>
    </lineage>
</organism>
<dbReference type="Pfam" id="PF01301">
    <property type="entry name" value="Glyco_hydro_35"/>
    <property type="match status" value="1"/>
</dbReference>
<dbReference type="InterPro" id="IPR037110">
    <property type="entry name" value="Betagal_dom2_sf"/>
</dbReference>
<evidence type="ECO:0000313" key="5">
    <source>
        <dbReference type="Proteomes" id="UP000184212"/>
    </source>
</evidence>
<dbReference type="InterPro" id="IPR017853">
    <property type="entry name" value="GH"/>
</dbReference>
<evidence type="ECO:0000256" key="1">
    <source>
        <dbReference type="ARBA" id="ARBA00009809"/>
    </source>
</evidence>
<reference evidence="4 5" key="1">
    <citation type="submission" date="2016-11" db="EMBL/GenBank/DDBJ databases">
        <authorList>
            <person name="Jaros S."/>
            <person name="Januszkiewicz K."/>
            <person name="Wedrychowicz H."/>
        </authorList>
    </citation>
    <scope>NUCLEOTIDE SEQUENCE [LARGE SCALE GENOMIC DNA]</scope>
    <source>
        <strain evidence="4 5">DSM 24574</strain>
    </source>
</reference>
<dbReference type="Gene3D" id="2.102.20.10">
    <property type="entry name" value="Beta-galactosidase, domain 2"/>
    <property type="match status" value="1"/>
</dbReference>
<protein>
    <submittedName>
        <fullName evidence="4">Glycosyl hydrolases family 35</fullName>
    </submittedName>
</protein>
<sequence>MGRSKHIFRIDLIQGLQITKVFKRVCIFLAALFFMAPSVHAQKVYSIELPSTYKKIIRGHLALGGIDPNGDSIAVNSYYIEVKGKPFIPVIGEFHYSRYPSEYWEESILKMKAGGINVIATYVFWNLHERKEGTFDWSGNLDLKKFITLCQKHAMQVIVRLGPFGHGEIRNGALPDWLYGRPFEVRSNDEGYLHYVKILYGQIGNQLQGLFYKDGGNIIGVQLENEFQHTAAPWEITYPGSAREYTVARRDIGVTHEGVSISQAKNENATYGNDHMATLKKIANAAGIDVPIYTATGWGNAAILQKGSVPVTAGYAYPTWAPKEPSPFYLYKDIHHNPDYAPVSYDPELYPSVPAELGSGIMITNYRRPTVIWQSIEPMIVRTLGSGSNGIGYYMYHGGSTPVFDHFYSEESTGLPKISYDFQAPIGEFGDIREHYRSLKLLHMFLDSYGDKLAPLQSSLPVANPEKADDVTTLRYAVRSGPNTGFVFMHNFQDHIDVKDIADVQLKIKTATEPIVIPAKGAFTLKAGASAILPFNLDLNGLLLKSATVQPLTKLERNGAVHYVFFSNDGFKPMLVFDGIKKVKGENCVISASGNTTLVQGTEGKVFSFSMDGKQFLVIPRSLARQALKVNDVLLFSEATLLPQGGSIELLSAGHDQVTLSIYPGISKVITITGAELVKAAPLSKLFSSYTIKFKTVTPTVRFEKLSDQKYVLKAGVSLKGLNDLTLRLTYKGDRAMAFFDGLLVADHFYYGKPWDIGLKRFIPKLQQQDMVFIFHPLSKAAPYLIDFDPSEIPDFSKENSVLQMEKIDVIPEYKAVLSID</sequence>
<dbReference type="SUPFAM" id="SSF51445">
    <property type="entry name" value="(Trans)glycosidases"/>
    <property type="match status" value="1"/>
</dbReference>
<dbReference type="Gene3D" id="3.20.20.80">
    <property type="entry name" value="Glycosidases"/>
    <property type="match status" value="1"/>
</dbReference>
<dbReference type="EMBL" id="FQWQ01000002">
    <property type="protein sequence ID" value="SHH23900.1"/>
    <property type="molecule type" value="Genomic_DNA"/>
</dbReference>
<dbReference type="Proteomes" id="UP000184212">
    <property type="component" value="Unassembled WGS sequence"/>
</dbReference>
<dbReference type="STRING" id="947013.SAMN04488109_3313"/>
<dbReference type="InterPro" id="IPR031330">
    <property type="entry name" value="Gly_Hdrlase_35_cat"/>
</dbReference>
<feature type="domain" description="Glycoside hydrolase 35 catalytic" evidence="3">
    <location>
        <begin position="82"/>
        <end position="443"/>
    </location>
</feature>
<dbReference type="AlphaFoldDB" id="A0A1M5RCN7"/>
<keyword evidence="5" id="KW-1185">Reference proteome</keyword>
<dbReference type="PANTHER" id="PTHR23421">
    <property type="entry name" value="BETA-GALACTOSIDASE RELATED"/>
    <property type="match status" value="1"/>
</dbReference>
<dbReference type="GO" id="GO:0004553">
    <property type="term" value="F:hydrolase activity, hydrolyzing O-glycosyl compounds"/>
    <property type="evidence" value="ECO:0007669"/>
    <property type="project" value="InterPro"/>
</dbReference>
<accession>A0A1M5RCN7</accession>
<evidence type="ECO:0000313" key="4">
    <source>
        <dbReference type="EMBL" id="SHH23900.1"/>
    </source>
</evidence>
<keyword evidence="4" id="KW-0378">Hydrolase</keyword>
<evidence type="ECO:0000256" key="2">
    <source>
        <dbReference type="RuleBase" id="RU003679"/>
    </source>
</evidence>
<dbReference type="InterPro" id="IPR001944">
    <property type="entry name" value="Glycoside_Hdrlase_35"/>
</dbReference>
<evidence type="ECO:0000259" key="3">
    <source>
        <dbReference type="Pfam" id="PF01301"/>
    </source>
</evidence>
<dbReference type="GO" id="GO:0005975">
    <property type="term" value="P:carbohydrate metabolic process"/>
    <property type="evidence" value="ECO:0007669"/>
    <property type="project" value="InterPro"/>
</dbReference>
<gene>
    <name evidence="4" type="ORF">SAMN04488109_3313</name>
</gene>
<dbReference type="PRINTS" id="PR00742">
    <property type="entry name" value="GLHYDRLASE35"/>
</dbReference>
<comment type="similarity">
    <text evidence="1 2">Belongs to the glycosyl hydrolase 35 family.</text>
</comment>